<reference evidence="2 3" key="1">
    <citation type="journal article" date="2012" name="Genome Biol.">
        <title>Genome and low-iron response of an oceanic diatom adapted to chronic iron limitation.</title>
        <authorList>
            <person name="Lommer M."/>
            <person name="Specht M."/>
            <person name="Roy A.S."/>
            <person name="Kraemer L."/>
            <person name="Andreson R."/>
            <person name="Gutowska M.A."/>
            <person name="Wolf J."/>
            <person name="Bergner S.V."/>
            <person name="Schilhabel M.B."/>
            <person name="Klostermeier U.C."/>
            <person name="Beiko R.G."/>
            <person name="Rosenstiel P."/>
            <person name="Hippler M."/>
            <person name="Laroche J."/>
        </authorList>
    </citation>
    <scope>NUCLEOTIDE SEQUENCE [LARGE SCALE GENOMIC DNA]</scope>
    <source>
        <strain evidence="2 3">CCMP1005</strain>
    </source>
</reference>
<organism evidence="2 3">
    <name type="scientific">Thalassiosira oceanica</name>
    <name type="common">Marine diatom</name>
    <dbReference type="NCBI Taxonomy" id="159749"/>
    <lineage>
        <taxon>Eukaryota</taxon>
        <taxon>Sar</taxon>
        <taxon>Stramenopiles</taxon>
        <taxon>Ochrophyta</taxon>
        <taxon>Bacillariophyta</taxon>
        <taxon>Coscinodiscophyceae</taxon>
        <taxon>Thalassiosirophycidae</taxon>
        <taxon>Thalassiosirales</taxon>
        <taxon>Thalassiosiraceae</taxon>
        <taxon>Thalassiosira</taxon>
    </lineage>
</organism>
<keyword evidence="1" id="KW-0812">Transmembrane</keyword>
<dbReference type="OrthoDB" id="199239at2759"/>
<feature type="transmembrane region" description="Helical" evidence="1">
    <location>
        <begin position="233"/>
        <end position="250"/>
    </location>
</feature>
<accession>K0T2R6</accession>
<sequence>MEKTTTVLLLKTIANHAAWSSLHVAARYLQVHAEPRHFDGMVVVSSTKGFAAIFRFSIGAVSSFWTDSKRAGFERLASVDGEPSSIEDTVQVGHPTTRGRRRLRFMPDAGHHRVAGQVHDQQSVSPAALADHLHLFHWRCAHCNVTICRSRQRNLAEDIRHGQSHRMLAAVAVGTLLGFRANTDETKRGNTHKQRDSSNEQYLELCFPARLHIGLQPVVWGAFKYLIVRPKTLLAWCTISIGVYSFASVSQIKLVRSLGPGFYSWLEYAGISIMIVSVSVYLVRSQRWMEQREQNELQNEDGLSIDGDERTNAQC</sequence>
<evidence type="ECO:0000313" key="3">
    <source>
        <dbReference type="Proteomes" id="UP000266841"/>
    </source>
</evidence>
<dbReference type="Proteomes" id="UP000266841">
    <property type="component" value="Unassembled WGS sequence"/>
</dbReference>
<proteinExistence type="predicted"/>
<feature type="transmembrane region" description="Helical" evidence="1">
    <location>
        <begin position="262"/>
        <end position="283"/>
    </location>
</feature>
<evidence type="ECO:0000256" key="1">
    <source>
        <dbReference type="SAM" id="Phobius"/>
    </source>
</evidence>
<keyword evidence="3" id="KW-1185">Reference proteome</keyword>
<gene>
    <name evidence="2" type="ORF">THAOC_05462</name>
</gene>
<keyword evidence="1" id="KW-0472">Membrane</keyword>
<comment type="caution">
    <text evidence="2">The sequence shown here is derived from an EMBL/GenBank/DDBJ whole genome shotgun (WGS) entry which is preliminary data.</text>
</comment>
<dbReference type="EMBL" id="AGNL01005040">
    <property type="protein sequence ID" value="EJK72953.1"/>
    <property type="molecule type" value="Genomic_DNA"/>
</dbReference>
<dbReference type="AlphaFoldDB" id="K0T2R6"/>
<name>K0T2R6_THAOC</name>
<keyword evidence="1" id="KW-1133">Transmembrane helix</keyword>
<evidence type="ECO:0000313" key="2">
    <source>
        <dbReference type="EMBL" id="EJK72953.1"/>
    </source>
</evidence>
<protein>
    <submittedName>
        <fullName evidence="2">Uncharacterized protein</fullName>
    </submittedName>
</protein>